<organism evidence="1 2">
    <name type="scientific">Rhodnius prolixus</name>
    <name type="common">Triatomid bug</name>
    <dbReference type="NCBI Taxonomy" id="13249"/>
    <lineage>
        <taxon>Eukaryota</taxon>
        <taxon>Metazoa</taxon>
        <taxon>Ecdysozoa</taxon>
        <taxon>Arthropoda</taxon>
        <taxon>Hexapoda</taxon>
        <taxon>Insecta</taxon>
        <taxon>Pterygota</taxon>
        <taxon>Neoptera</taxon>
        <taxon>Paraneoptera</taxon>
        <taxon>Hemiptera</taxon>
        <taxon>Heteroptera</taxon>
        <taxon>Panheteroptera</taxon>
        <taxon>Cimicomorpha</taxon>
        <taxon>Reduviidae</taxon>
        <taxon>Triatominae</taxon>
        <taxon>Rhodnius</taxon>
    </lineage>
</organism>
<sequence>MKDQETEKRNHTRRRLFRIFFLCCGGGEDNEVYPDMSCGNHIRQPMEDTNVVENSCFISDRINITQPIVNVGSMDRQKLARWKAETRVAEWRAAAIAFREGQITEINPKSFIEKDLLGVYRTSLRDGSKFNNSTDNLVNTKHTIKFKPGNLETLNFFDSMELPEPNKTGKKTLIWNVIIKQSC</sequence>
<dbReference type="EnsemblMetazoa" id="RPRC012428-RA">
    <property type="protein sequence ID" value="RPRC012428-PA"/>
    <property type="gene ID" value="RPRC012428"/>
</dbReference>
<evidence type="ECO:0000313" key="2">
    <source>
        <dbReference type="Proteomes" id="UP000015103"/>
    </source>
</evidence>
<dbReference type="VEuPathDB" id="VectorBase:RPRC012428"/>
<dbReference type="InParanoid" id="T1I806"/>
<dbReference type="EMBL" id="ACPB03004689">
    <property type="status" value="NOT_ANNOTATED_CDS"/>
    <property type="molecule type" value="Genomic_DNA"/>
</dbReference>
<dbReference type="HOGENOM" id="CLU_1476949_0_0_1"/>
<dbReference type="AlphaFoldDB" id="T1I806"/>
<protein>
    <submittedName>
        <fullName evidence="1">Uncharacterized protein</fullName>
    </submittedName>
</protein>
<accession>T1I806</accession>
<proteinExistence type="predicted"/>
<reference evidence="1" key="1">
    <citation type="submission" date="2015-05" db="UniProtKB">
        <authorList>
            <consortium name="EnsemblMetazoa"/>
        </authorList>
    </citation>
    <scope>IDENTIFICATION</scope>
</reference>
<dbReference type="Proteomes" id="UP000015103">
    <property type="component" value="Unassembled WGS sequence"/>
</dbReference>
<keyword evidence="2" id="KW-1185">Reference proteome</keyword>
<name>T1I806_RHOPR</name>
<evidence type="ECO:0000313" key="1">
    <source>
        <dbReference type="EnsemblMetazoa" id="RPRC012428-PA"/>
    </source>
</evidence>